<dbReference type="KEGG" id="mpp:MICPUCDRAFT_50672"/>
<sequence>MRCDAATTNSTSAGGAGGPSPGSMRTKTTQPSREVVAGARSRAAEDDDDVPIARLLGGSGGKRSSDASASASAPSKKPRQPNYKAPPHLPGRVCARERPAPKQRWANIDLRAVDAATGGRRTMQLRATPRSDPSDARVLCVSASTTLFGLEKALGVAFDVLKTEYVAVTQNGVGVEDAVFQDVDARNLLGGMPGAAAPKKQAKLLDFLNAHDSAIVWRTPLALGAVDVVVDGYTDVYPGRVKKPLPRLVAGGGAKVTRAFADAANEKLLGGRAGGVERFRRERERERAGEGEGASDAAARFVEQNSMAEFYRRQFEPLFLADGRPATKGVRGEFEIYGKLAPDDDEDEG</sequence>
<reference evidence="2 3" key="1">
    <citation type="journal article" date="2009" name="Science">
        <title>Green evolution and dynamic adaptations revealed by genomes of the marine picoeukaryotes Micromonas.</title>
        <authorList>
            <person name="Worden A.Z."/>
            <person name="Lee J.H."/>
            <person name="Mock T."/>
            <person name="Rouze P."/>
            <person name="Simmons M.P."/>
            <person name="Aerts A.L."/>
            <person name="Allen A.E."/>
            <person name="Cuvelier M.L."/>
            <person name="Derelle E."/>
            <person name="Everett M.V."/>
            <person name="Foulon E."/>
            <person name="Grimwood J."/>
            <person name="Gundlach H."/>
            <person name="Henrissat B."/>
            <person name="Napoli C."/>
            <person name="McDonald S.M."/>
            <person name="Parker M.S."/>
            <person name="Rombauts S."/>
            <person name="Salamov A."/>
            <person name="Von Dassow P."/>
            <person name="Badger J.H."/>
            <person name="Coutinho P.M."/>
            <person name="Demir E."/>
            <person name="Dubchak I."/>
            <person name="Gentemann C."/>
            <person name="Eikrem W."/>
            <person name="Gready J.E."/>
            <person name="John U."/>
            <person name="Lanier W."/>
            <person name="Lindquist E.A."/>
            <person name="Lucas S."/>
            <person name="Mayer K.F."/>
            <person name="Moreau H."/>
            <person name="Not F."/>
            <person name="Otillar R."/>
            <person name="Panaud O."/>
            <person name="Pangilinan J."/>
            <person name="Paulsen I."/>
            <person name="Piegu B."/>
            <person name="Poliakov A."/>
            <person name="Robbens S."/>
            <person name="Schmutz J."/>
            <person name="Toulza E."/>
            <person name="Wyss T."/>
            <person name="Zelensky A."/>
            <person name="Zhou K."/>
            <person name="Armbrust E.V."/>
            <person name="Bhattacharya D."/>
            <person name="Goodenough U.W."/>
            <person name="Van de Peer Y."/>
            <person name="Grigoriev I.V."/>
        </authorList>
    </citation>
    <scope>NUCLEOTIDE SEQUENCE [LARGE SCALE GENOMIC DNA]</scope>
    <source>
        <strain evidence="2 3">CCMP1545</strain>
    </source>
</reference>
<feature type="compositionally biased region" description="Low complexity" evidence="1">
    <location>
        <begin position="1"/>
        <end position="13"/>
    </location>
</feature>
<dbReference type="Proteomes" id="UP000001876">
    <property type="component" value="Unassembled WGS sequence"/>
</dbReference>
<evidence type="ECO:0000313" key="3">
    <source>
        <dbReference type="Proteomes" id="UP000001876"/>
    </source>
</evidence>
<name>C1MIR9_MICPC</name>
<evidence type="ECO:0000256" key="1">
    <source>
        <dbReference type="SAM" id="MobiDB-lite"/>
    </source>
</evidence>
<feature type="compositionally biased region" description="Low complexity" evidence="1">
    <location>
        <begin position="66"/>
        <end position="75"/>
    </location>
</feature>
<dbReference type="EMBL" id="GG663735">
    <property type="protein sequence ID" value="EEH60432.1"/>
    <property type="molecule type" value="Genomic_DNA"/>
</dbReference>
<organism evidence="3">
    <name type="scientific">Micromonas pusilla (strain CCMP1545)</name>
    <name type="common">Picoplanktonic green alga</name>
    <dbReference type="NCBI Taxonomy" id="564608"/>
    <lineage>
        <taxon>Eukaryota</taxon>
        <taxon>Viridiplantae</taxon>
        <taxon>Chlorophyta</taxon>
        <taxon>Mamiellophyceae</taxon>
        <taxon>Mamiellales</taxon>
        <taxon>Mamiellaceae</taxon>
        <taxon>Micromonas</taxon>
    </lineage>
</organism>
<dbReference type="GeneID" id="9680735"/>
<dbReference type="AlphaFoldDB" id="C1MIR9"/>
<protein>
    <submittedName>
        <fullName evidence="2">Predicted protein</fullName>
    </submittedName>
</protein>
<feature type="region of interest" description="Disordered" evidence="1">
    <location>
        <begin position="1"/>
        <end position="93"/>
    </location>
</feature>
<evidence type="ECO:0000313" key="2">
    <source>
        <dbReference type="EMBL" id="EEH60432.1"/>
    </source>
</evidence>
<proteinExistence type="predicted"/>
<gene>
    <name evidence="2" type="ORF">MICPUCDRAFT_50672</name>
</gene>
<accession>C1MIR9</accession>
<dbReference type="RefSeq" id="XP_003055180.1">
    <property type="nucleotide sequence ID" value="XM_003055134.1"/>
</dbReference>
<keyword evidence="3" id="KW-1185">Reference proteome</keyword>